<dbReference type="InterPro" id="IPR014768">
    <property type="entry name" value="GBD/FH3_dom"/>
</dbReference>
<evidence type="ECO:0000313" key="5">
    <source>
        <dbReference type="EMBL" id="KAF6460206.1"/>
    </source>
</evidence>
<organism evidence="5 6">
    <name type="scientific">Molossus molossus</name>
    <name type="common">Pallas' mastiff bat</name>
    <name type="synonym">Vespertilio molossus</name>
    <dbReference type="NCBI Taxonomy" id="27622"/>
    <lineage>
        <taxon>Eukaryota</taxon>
        <taxon>Metazoa</taxon>
        <taxon>Chordata</taxon>
        <taxon>Craniata</taxon>
        <taxon>Vertebrata</taxon>
        <taxon>Euteleostomi</taxon>
        <taxon>Mammalia</taxon>
        <taxon>Eutheria</taxon>
        <taxon>Laurasiatheria</taxon>
        <taxon>Chiroptera</taxon>
        <taxon>Yangochiroptera</taxon>
        <taxon>Molossidae</taxon>
        <taxon>Molossus</taxon>
    </lineage>
</organism>
<dbReference type="AlphaFoldDB" id="A0A7J8GJR1"/>
<dbReference type="EMBL" id="JACASF010000009">
    <property type="protein sequence ID" value="KAF6460206.1"/>
    <property type="molecule type" value="Genomic_DNA"/>
</dbReference>
<dbReference type="SUPFAM" id="SSF48371">
    <property type="entry name" value="ARM repeat"/>
    <property type="match status" value="1"/>
</dbReference>
<dbReference type="GO" id="GO:0031267">
    <property type="term" value="F:small GTPase binding"/>
    <property type="evidence" value="ECO:0007669"/>
    <property type="project" value="InterPro"/>
</dbReference>
<dbReference type="FunFam" id="1.25.10.10:FF:000033">
    <property type="entry name" value="Diaphanous related formin 2"/>
    <property type="match status" value="1"/>
</dbReference>
<reference evidence="5 6" key="1">
    <citation type="journal article" date="2020" name="Nature">
        <title>Six reference-quality genomes reveal evolution of bat adaptations.</title>
        <authorList>
            <person name="Jebb D."/>
            <person name="Huang Z."/>
            <person name="Pippel M."/>
            <person name="Hughes G.M."/>
            <person name="Lavrichenko K."/>
            <person name="Devanna P."/>
            <person name="Winkler S."/>
            <person name="Jermiin L.S."/>
            <person name="Skirmuntt E.C."/>
            <person name="Katzourakis A."/>
            <person name="Burkitt-Gray L."/>
            <person name="Ray D.A."/>
            <person name="Sullivan K.A.M."/>
            <person name="Roscito J.G."/>
            <person name="Kirilenko B.M."/>
            <person name="Davalos L.M."/>
            <person name="Corthals A.P."/>
            <person name="Power M.L."/>
            <person name="Jones G."/>
            <person name="Ransome R.D."/>
            <person name="Dechmann D.K.N."/>
            <person name="Locatelli A.G."/>
            <person name="Puechmaille S.J."/>
            <person name="Fedrigo O."/>
            <person name="Jarvis E.D."/>
            <person name="Hiller M."/>
            <person name="Vernes S.C."/>
            <person name="Myers E.W."/>
            <person name="Teeling E.C."/>
        </authorList>
    </citation>
    <scope>NUCLEOTIDE SEQUENCE [LARGE SCALE GENOMIC DNA]</scope>
    <source>
        <strain evidence="5">MMolMol1</strain>
        <tissue evidence="5">Muscle</tissue>
    </source>
</reference>
<dbReference type="SMART" id="SM01139">
    <property type="entry name" value="Drf_FH3"/>
    <property type="match status" value="1"/>
</dbReference>
<evidence type="ECO:0000313" key="6">
    <source>
        <dbReference type="Proteomes" id="UP000550707"/>
    </source>
</evidence>
<dbReference type="GO" id="GO:0030041">
    <property type="term" value="P:actin filament polymerization"/>
    <property type="evidence" value="ECO:0007669"/>
    <property type="project" value="TreeGrafter"/>
</dbReference>
<dbReference type="PANTHER" id="PTHR45691">
    <property type="entry name" value="PROTEIN DIAPHANOUS"/>
    <property type="match status" value="1"/>
</dbReference>
<dbReference type="InterPro" id="IPR011989">
    <property type="entry name" value="ARM-like"/>
</dbReference>
<dbReference type="Pfam" id="PF06371">
    <property type="entry name" value="Drf_GBD"/>
    <property type="match status" value="1"/>
</dbReference>
<evidence type="ECO:0000256" key="1">
    <source>
        <dbReference type="ARBA" id="ARBA00008214"/>
    </source>
</evidence>
<dbReference type="GO" id="GO:0005884">
    <property type="term" value="C:actin filament"/>
    <property type="evidence" value="ECO:0007669"/>
    <property type="project" value="TreeGrafter"/>
</dbReference>
<feature type="region of interest" description="Disordered" evidence="3">
    <location>
        <begin position="1"/>
        <end position="58"/>
    </location>
</feature>
<feature type="domain" description="GBD/FH3" evidence="4">
    <location>
        <begin position="111"/>
        <end position="439"/>
    </location>
</feature>
<dbReference type="InterPro" id="IPR016024">
    <property type="entry name" value="ARM-type_fold"/>
</dbReference>
<dbReference type="InterPro" id="IPR010473">
    <property type="entry name" value="GTPase-bd"/>
</dbReference>
<dbReference type="InterPro" id="IPR051412">
    <property type="entry name" value="Formin_Homology_Diaphanous_sf"/>
</dbReference>
<dbReference type="Pfam" id="PF06367">
    <property type="entry name" value="Drf_FH3"/>
    <property type="match status" value="1"/>
</dbReference>
<sequence length="439" mass="49816">MDRHRPRLHPPAQGSAAGAPYPSSASLRGCRESRVPRRKGPQHPPPRGVPEVTGEKRPKFHLNIKTLTDDMLDKFASIKIPGSKKERPPLSNLKTAFASSDCSSEVAENLLKPRSENEVLELFEKMMEDMNLNEDKKAPLREKDFSIKKEMVMQYINAASKTGSLKRNRQISPQEFIHELKMGSADERLVTCLESLRVSLTSNPVSWVESFGHEGLGLLLDILEKLISSKIQENIVKKNQHKVIQCLKALMNTQYGLERIMSDERSLSLLARAMDPEHPSMMTDVVKLLSAVCIVGEESILEEVLEALTSAGEEQRIDRFSSIVEGLRHNSLQLQVACMQLINALVTSPDDLDFRLHIRNEFMRCGLKEILPNLKCIKNDGLDIQLKVFDEHKEEDLIEFSHRLEDIRAELEYPFVLKSRQICTITAKSQPTNLYPIKY</sequence>
<dbReference type="PANTHER" id="PTHR45691:SF9">
    <property type="entry name" value="PROTEIN DIAPHANOUS HOMOLOG 3"/>
    <property type="match status" value="1"/>
</dbReference>
<dbReference type="GO" id="GO:0003779">
    <property type="term" value="F:actin binding"/>
    <property type="evidence" value="ECO:0007669"/>
    <property type="project" value="InterPro"/>
</dbReference>
<dbReference type="PROSITE" id="PS51232">
    <property type="entry name" value="GBD_FH3"/>
    <property type="match status" value="1"/>
</dbReference>
<comment type="caution">
    <text evidence="5">The sequence shown here is derived from an EMBL/GenBank/DDBJ whole genome shotgun (WGS) entry which is preliminary data.</text>
</comment>
<keyword evidence="2" id="KW-0175">Coiled coil</keyword>
<gene>
    <name evidence="5" type="ORF">HJG59_003897</name>
</gene>
<dbReference type="Proteomes" id="UP000550707">
    <property type="component" value="Unassembled WGS sequence"/>
</dbReference>
<dbReference type="InParanoid" id="A0A7J8GJR1"/>
<feature type="compositionally biased region" description="Low complexity" evidence="3">
    <location>
        <begin position="10"/>
        <end position="26"/>
    </location>
</feature>
<dbReference type="InterPro" id="IPR044933">
    <property type="entry name" value="DIA_GBD_sf"/>
</dbReference>
<evidence type="ECO:0000256" key="2">
    <source>
        <dbReference type="ARBA" id="ARBA00023054"/>
    </source>
</evidence>
<comment type="similarity">
    <text evidence="1">Belongs to the formin homology family. Diaphanous subfamily.</text>
</comment>
<evidence type="ECO:0000256" key="3">
    <source>
        <dbReference type="SAM" id="MobiDB-lite"/>
    </source>
</evidence>
<proteinExistence type="inferred from homology"/>
<evidence type="ECO:0000259" key="4">
    <source>
        <dbReference type="PROSITE" id="PS51232"/>
    </source>
</evidence>
<dbReference type="Gene3D" id="1.25.10.10">
    <property type="entry name" value="Leucine-rich Repeat Variant"/>
    <property type="match status" value="1"/>
</dbReference>
<name>A0A7J8GJR1_MOLMO</name>
<protein>
    <submittedName>
        <fullName evidence="5">Diaphanous related formin 3</fullName>
    </submittedName>
</protein>
<dbReference type="SMART" id="SM01140">
    <property type="entry name" value="Drf_GBD"/>
    <property type="match status" value="1"/>
</dbReference>
<accession>A0A7J8GJR1</accession>
<keyword evidence="6" id="KW-1185">Reference proteome</keyword>
<dbReference type="Gene3D" id="1.10.20.40">
    <property type="entry name" value="Formin, diaphanous GTPase-binding domain"/>
    <property type="match status" value="1"/>
</dbReference>
<dbReference type="InterPro" id="IPR010472">
    <property type="entry name" value="FH3_dom"/>
</dbReference>